<dbReference type="Gene3D" id="3.50.50.60">
    <property type="entry name" value="FAD/NAD(P)-binding domain"/>
    <property type="match status" value="1"/>
</dbReference>
<dbReference type="InterPro" id="IPR002938">
    <property type="entry name" value="FAD-bd"/>
</dbReference>
<keyword evidence="1" id="KW-1133">Transmembrane helix</keyword>
<keyword evidence="1" id="KW-0472">Membrane</keyword>
<dbReference type="OrthoDB" id="1142316at2"/>
<dbReference type="Proteomes" id="UP000293347">
    <property type="component" value="Unassembled WGS sequence"/>
</dbReference>
<dbReference type="PANTHER" id="PTHR42685">
    <property type="entry name" value="GERANYLGERANYL DIPHOSPHATE REDUCTASE"/>
    <property type="match status" value="1"/>
</dbReference>
<feature type="transmembrane region" description="Helical" evidence="1">
    <location>
        <begin position="345"/>
        <end position="364"/>
    </location>
</feature>
<evidence type="ECO:0000313" key="3">
    <source>
        <dbReference type="EMBL" id="TCD01169.1"/>
    </source>
</evidence>
<organism evidence="3 4">
    <name type="scientific">Pedobacter psychroterrae</name>
    <dbReference type="NCBI Taxonomy" id="2530453"/>
    <lineage>
        <taxon>Bacteria</taxon>
        <taxon>Pseudomonadati</taxon>
        <taxon>Bacteroidota</taxon>
        <taxon>Sphingobacteriia</taxon>
        <taxon>Sphingobacteriales</taxon>
        <taxon>Sphingobacteriaceae</taxon>
        <taxon>Pedobacter</taxon>
    </lineage>
</organism>
<dbReference type="SUPFAM" id="SSF51905">
    <property type="entry name" value="FAD/NAD(P)-binding domain"/>
    <property type="match status" value="1"/>
</dbReference>
<evidence type="ECO:0000259" key="2">
    <source>
        <dbReference type="Pfam" id="PF01494"/>
    </source>
</evidence>
<dbReference type="AlphaFoldDB" id="A0A4R0NLV6"/>
<dbReference type="RefSeq" id="WP_131595861.1">
    <property type="nucleotide sequence ID" value="NZ_SJSL01000002.1"/>
</dbReference>
<keyword evidence="1" id="KW-0812">Transmembrane</keyword>
<gene>
    <name evidence="3" type="ORF">EZ437_10410</name>
</gene>
<dbReference type="EMBL" id="SJSL01000002">
    <property type="protein sequence ID" value="TCD01169.1"/>
    <property type="molecule type" value="Genomic_DNA"/>
</dbReference>
<dbReference type="InterPro" id="IPR036188">
    <property type="entry name" value="FAD/NAD-bd_sf"/>
</dbReference>
<proteinExistence type="predicted"/>
<feature type="domain" description="FAD-binding" evidence="2">
    <location>
        <begin position="6"/>
        <end position="294"/>
    </location>
</feature>
<dbReference type="PANTHER" id="PTHR42685:SF22">
    <property type="entry name" value="CONDITIONED MEDIUM FACTOR RECEPTOR 1"/>
    <property type="match status" value="1"/>
</dbReference>
<comment type="caution">
    <text evidence="3">The sequence shown here is derived from an EMBL/GenBank/DDBJ whole genome shotgun (WGS) entry which is preliminary data.</text>
</comment>
<dbReference type="InterPro" id="IPR050407">
    <property type="entry name" value="Geranylgeranyl_reductase"/>
</dbReference>
<evidence type="ECO:0000313" key="4">
    <source>
        <dbReference type="Proteomes" id="UP000293347"/>
    </source>
</evidence>
<dbReference type="PRINTS" id="PR00420">
    <property type="entry name" value="RNGMNOXGNASE"/>
</dbReference>
<name>A0A4R0NLV6_9SPHI</name>
<reference evidence="3 4" key="1">
    <citation type="submission" date="2019-02" db="EMBL/GenBank/DDBJ databases">
        <title>Pedobacter sp. RP-1-14 sp. nov., isolated from Arctic soil.</title>
        <authorList>
            <person name="Dahal R.H."/>
        </authorList>
    </citation>
    <scope>NUCLEOTIDE SEQUENCE [LARGE SCALE GENOMIC DNA]</scope>
    <source>
        <strain evidence="3 4">RP-1-14</strain>
    </source>
</reference>
<dbReference type="GO" id="GO:0071949">
    <property type="term" value="F:FAD binding"/>
    <property type="evidence" value="ECO:0007669"/>
    <property type="project" value="InterPro"/>
</dbReference>
<dbReference type="Pfam" id="PF01494">
    <property type="entry name" value="FAD_binding_3"/>
    <property type="match status" value="1"/>
</dbReference>
<evidence type="ECO:0000256" key="1">
    <source>
        <dbReference type="SAM" id="Phobius"/>
    </source>
</evidence>
<protein>
    <submittedName>
        <fullName evidence="3">NAD(P)/FAD-dependent oxidoreductase</fullName>
    </submittedName>
</protein>
<accession>A0A4R0NLV6</accession>
<sequence length="375" mass="42344">MLFKNEIIIVGGGLAGLVCAIHLSKLGHKVLIIEKHGYPHHKVCGEYVSNEVLPYLKWLDCDPSVLQPTSIQRLSFSSQKGETLECKLPLGGFGISRYTLDNFLFEKAKSAGCKVIKDSVIDIRFENNGFVIYTQLNGRFNCNIAIGAHGKRSGIDQRLGRKFIFKKSSWLAVKAHYYGDFPDELVGLHNFDGGYCGVSKVEDNRINICYLSDYQHFKGYKNIPDFQERVLYKNSQLKAIFEGSTMIFDQPLSISQISFEQKEPVSQHILMIGDTAGLIHPLCGNGMAMAIHSAKICAEMSAEFADQKIDRNHMEKQYKKMWNHHFKTRMTIGRILSGMIRNKRLFSSLLVVLIKFPALLPLIIKKTHGKPISTI</sequence>
<keyword evidence="4" id="KW-1185">Reference proteome</keyword>